<reference evidence="1 2" key="1">
    <citation type="submission" date="2022-06" db="EMBL/GenBank/DDBJ databases">
        <title>Genomic Encyclopedia of Archaeal and Bacterial Type Strains, Phase II (KMG-II): from individual species to whole genera.</title>
        <authorList>
            <person name="Goeker M."/>
        </authorList>
    </citation>
    <scope>NUCLEOTIDE SEQUENCE [LARGE SCALE GENOMIC DNA]</scope>
    <source>
        <strain evidence="1 2">DSM 40477</strain>
    </source>
</reference>
<organism evidence="1 2">
    <name type="scientific">Streptoalloteichus tenebrarius (strain ATCC 17920 / DSM 40477 / JCM 4838 / CBS 697.72 / NBRC 16177 / NCIMB 11028 / NRRL B-12390 / A12253. 1 / ISP 5477)</name>
    <name type="common">Streptomyces tenebrarius</name>
    <dbReference type="NCBI Taxonomy" id="1933"/>
    <lineage>
        <taxon>Bacteria</taxon>
        <taxon>Bacillati</taxon>
        <taxon>Actinomycetota</taxon>
        <taxon>Actinomycetes</taxon>
        <taxon>Pseudonocardiales</taxon>
        <taxon>Pseudonocardiaceae</taxon>
        <taxon>Streptoalloteichus</taxon>
    </lineage>
</organism>
<gene>
    <name evidence="1" type="ORF">LX15_002552</name>
</gene>
<evidence type="ECO:0000313" key="1">
    <source>
        <dbReference type="EMBL" id="MCP2258854.1"/>
    </source>
</evidence>
<accession>A0ABT1HTK0</accession>
<dbReference type="Proteomes" id="UP001205311">
    <property type="component" value="Unassembled WGS sequence"/>
</dbReference>
<proteinExistence type="predicted"/>
<evidence type="ECO:0000313" key="2">
    <source>
        <dbReference type="Proteomes" id="UP001205311"/>
    </source>
</evidence>
<keyword evidence="2" id="KW-1185">Reference proteome</keyword>
<name>A0ABT1HTK0_STRSD</name>
<dbReference type="EMBL" id="JAMTCP010000011">
    <property type="protein sequence ID" value="MCP2258854.1"/>
    <property type="molecule type" value="Genomic_DNA"/>
</dbReference>
<sequence length="40" mass="4509">MVDKERFGCRQLLPKILTPGQTLVIHAAAGTHIDRGRRRP</sequence>
<comment type="caution">
    <text evidence="1">The sequence shown here is derived from an EMBL/GenBank/DDBJ whole genome shotgun (WGS) entry which is preliminary data.</text>
</comment>
<protein>
    <submittedName>
        <fullName evidence="1">Uncharacterized protein</fullName>
    </submittedName>
</protein>